<accession>A0A5B7IS34</accession>
<name>A0A5B7IS34_PORTR</name>
<keyword evidence="2" id="KW-1185">Reference proteome</keyword>
<dbReference type="EMBL" id="VSRR010066955">
    <property type="protein sequence ID" value="MPC84969.1"/>
    <property type="molecule type" value="Genomic_DNA"/>
</dbReference>
<evidence type="ECO:0000313" key="1">
    <source>
        <dbReference type="EMBL" id="MPC84969.1"/>
    </source>
</evidence>
<gene>
    <name evidence="1" type="ORF">E2C01_079724</name>
</gene>
<proteinExistence type="predicted"/>
<sequence length="34" mass="3577">MRALGIRGVFMRMGLNPVHGPSVGWTSSFGATVS</sequence>
<evidence type="ECO:0000313" key="2">
    <source>
        <dbReference type="Proteomes" id="UP000324222"/>
    </source>
</evidence>
<protein>
    <submittedName>
        <fullName evidence="1">Uncharacterized protein</fullName>
    </submittedName>
</protein>
<reference evidence="1 2" key="1">
    <citation type="submission" date="2019-05" db="EMBL/GenBank/DDBJ databases">
        <title>Another draft genome of Portunus trituberculatus and its Hox gene families provides insights of decapod evolution.</title>
        <authorList>
            <person name="Jeong J.-H."/>
            <person name="Song I."/>
            <person name="Kim S."/>
            <person name="Choi T."/>
            <person name="Kim D."/>
            <person name="Ryu S."/>
            <person name="Kim W."/>
        </authorList>
    </citation>
    <scope>NUCLEOTIDE SEQUENCE [LARGE SCALE GENOMIC DNA]</scope>
    <source>
        <tissue evidence="1">Muscle</tissue>
    </source>
</reference>
<dbReference type="AlphaFoldDB" id="A0A5B7IS34"/>
<comment type="caution">
    <text evidence="1">The sequence shown here is derived from an EMBL/GenBank/DDBJ whole genome shotgun (WGS) entry which is preliminary data.</text>
</comment>
<organism evidence="1 2">
    <name type="scientific">Portunus trituberculatus</name>
    <name type="common">Swimming crab</name>
    <name type="synonym">Neptunus trituberculatus</name>
    <dbReference type="NCBI Taxonomy" id="210409"/>
    <lineage>
        <taxon>Eukaryota</taxon>
        <taxon>Metazoa</taxon>
        <taxon>Ecdysozoa</taxon>
        <taxon>Arthropoda</taxon>
        <taxon>Crustacea</taxon>
        <taxon>Multicrustacea</taxon>
        <taxon>Malacostraca</taxon>
        <taxon>Eumalacostraca</taxon>
        <taxon>Eucarida</taxon>
        <taxon>Decapoda</taxon>
        <taxon>Pleocyemata</taxon>
        <taxon>Brachyura</taxon>
        <taxon>Eubrachyura</taxon>
        <taxon>Portunoidea</taxon>
        <taxon>Portunidae</taxon>
        <taxon>Portuninae</taxon>
        <taxon>Portunus</taxon>
    </lineage>
</organism>
<dbReference type="Proteomes" id="UP000324222">
    <property type="component" value="Unassembled WGS sequence"/>
</dbReference>